<dbReference type="EMBL" id="AYMZ01000003">
    <property type="protein sequence ID" value="ETF09815.1"/>
    <property type="molecule type" value="Genomic_DNA"/>
</dbReference>
<accession>V8RE42</accession>
<proteinExistence type="predicted"/>
<reference evidence="2" key="1">
    <citation type="journal article" date="2014" name="Genome Announc.">
        <title>Draft Genome Sequence of Pseudomonas moraviensis R28-S.</title>
        <authorList>
            <person name="Hunter S.S."/>
            <person name="Yano H."/>
            <person name="Loftie-Eaton W."/>
            <person name="Hughes J."/>
            <person name="De Gelder L."/>
            <person name="Stragier P."/>
            <person name="De Vos P."/>
            <person name="Settles M.L."/>
            <person name="Top E.M."/>
        </authorList>
    </citation>
    <scope>NUCLEOTIDE SEQUENCE [LARGE SCALE GENOMIC DNA]</scope>
    <source>
        <strain evidence="2">R28-S</strain>
    </source>
</reference>
<comment type="caution">
    <text evidence="2">The sequence shown here is derived from an EMBL/GenBank/DDBJ whole genome shotgun (WGS) entry which is preliminary data.</text>
</comment>
<protein>
    <submittedName>
        <fullName evidence="2">Uncharacterized protein</fullName>
    </submittedName>
</protein>
<feature type="transmembrane region" description="Helical" evidence="1">
    <location>
        <begin position="265"/>
        <end position="283"/>
    </location>
</feature>
<organism evidence="2">
    <name type="scientific">Pseudomonas moraviensis R28-S</name>
    <dbReference type="NCBI Taxonomy" id="1395516"/>
    <lineage>
        <taxon>Bacteria</taxon>
        <taxon>Pseudomonadati</taxon>
        <taxon>Pseudomonadota</taxon>
        <taxon>Gammaproteobacteria</taxon>
        <taxon>Pseudomonadales</taxon>
        <taxon>Pseudomonadaceae</taxon>
        <taxon>Pseudomonas</taxon>
    </lineage>
</organism>
<dbReference type="HOGENOM" id="CLU_862954_0_0_6"/>
<feature type="transmembrane region" description="Helical" evidence="1">
    <location>
        <begin position="185"/>
        <end position="203"/>
    </location>
</feature>
<sequence>MPAVGAVFKIKVYMVWKSILRDLSDHKGTSSSAGTFVYFISTEKGAKKHEVNPAVTLVKLESLEINESIYDVAVEIRALVDIKDAHIRERRDVLRTTLSEILDEDHKDSSFEWLVTQCKRFEKKFRENYDIYVHRFSVNKLLGEIEEKVSDYISKINESVSSSQNKAFAIPGALIAVAALIKEQSALSILLVCVGLYFVMLLTKTANSIYFESFSTLESQIKKSLSRYEVIKDEAEVRVSAEEAKTKLLELLKNARRRIGTINRLATYTFVLGVFYSLCVFLGKDFLQFFKSYVLPVLIKIAGHVIEFESFDRWEWLKTIFL</sequence>
<evidence type="ECO:0000313" key="2">
    <source>
        <dbReference type="EMBL" id="ETF09815.1"/>
    </source>
</evidence>
<keyword evidence="1" id="KW-1133">Transmembrane helix</keyword>
<keyword evidence="1" id="KW-0472">Membrane</keyword>
<keyword evidence="1" id="KW-0812">Transmembrane</keyword>
<evidence type="ECO:0000256" key="1">
    <source>
        <dbReference type="SAM" id="Phobius"/>
    </source>
</evidence>
<dbReference type="eggNOG" id="ENOG50334GE">
    <property type="taxonomic scope" value="Bacteria"/>
</dbReference>
<name>V8RE42_9PSED</name>
<dbReference type="Proteomes" id="UP000024771">
    <property type="component" value="Chromosome"/>
</dbReference>
<dbReference type="PATRIC" id="fig|1395516.4.peg.1738"/>
<gene>
    <name evidence="2" type="ORF">PMO01_08545</name>
</gene>
<dbReference type="AlphaFoldDB" id="V8RE42"/>